<comment type="caution">
    <text evidence="1">The sequence shown here is derived from an EMBL/GenBank/DDBJ whole genome shotgun (WGS) entry which is preliminary data.</text>
</comment>
<proteinExistence type="predicted"/>
<organism evidence="1 2">
    <name type="scientific">Rhipicephalus microplus</name>
    <name type="common">Cattle tick</name>
    <name type="synonym">Boophilus microplus</name>
    <dbReference type="NCBI Taxonomy" id="6941"/>
    <lineage>
        <taxon>Eukaryota</taxon>
        <taxon>Metazoa</taxon>
        <taxon>Ecdysozoa</taxon>
        <taxon>Arthropoda</taxon>
        <taxon>Chelicerata</taxon>
        <taxon>Arachnida</taxon>
        <taxon>Acari</taxon>
        <taxon>Parasitiformes</taxon>
        <taxon>Ixodida</taxon>
        <taxon>Ixodoidea</taxon>
        <taxon>Ixodidae</taxon>
        <taxon>Rhipicephalinae</taxon>
        <taxon>Rhipicephalus</taxon>
        <taxon>Boophilus</taxon>
    </lineage>
</organism>
<evidence type="ECO:0000313" key="1">
    <source>
        <dbReference type="EMBL" id="KAH8018738.1"/>
    </source>
</evidence>
<protein>
    <submittedName>
        <fullName evidence="1">Uncharacterized protein</fullName>
    </submittedName>
</protein>
<name>A0A9J6D9U8_RHIMP</name>
<reference evidence="1" key="2">
    <citation type="submission" date="2021-09" db="EMBL/GenBank/DDBJ databases">
        <authorList>
            <person name="Jia N."/>
            <person name="Wang J."/>
            <person name="Shi W."/>
            <person name="Du L."/>
            <person name="Sun Y."/>
            <person name="Zhan W."/>
            <person name="Jiang J."/>
            <person name="Wang Q."/>
            <person name="Zhang B."/>
            <person name="Ji P."/>
            <person name="Sakyi L.B."/>
            <person name="Cui X."/>
            <person name="Yuan T."/>
            <person name="Jiang B."/>
            <person name="Yang W."/>
            <person name="Lam T.T.-Y."/>
            <person name="Chang Q."/>
            <person name="Ding S."/>
            <person name="Wang X."/>
            <person name="Zhu J."/>
            <person name="Ruan X."/>
            <person name="Zhao L."/>
            <person name="Wei J."/>
            <person name="Que T."/>
            <person name="Du C."/>
            <person name="Cheng J."/>
            <person name="Dai P."/>
            <person name="Han X."/>
            <person name="Huang E."/>
            <person name="Gao Y."/>
            <person name="Liu J."/>
            <person name="Shao H."/>
            <person name="Ye R."/>
            <person name="Li L."/>
            <person name="Wei W."/>
            <person name="Wang X."/>
            <person name="Wang C."/>
            <person name="Huo Q."/>
            <person name="Li W."/>
            <person name="Guo W."/>
            <person name="Chen H."/>
            <person name="Chen S."/>
            <person name="Zhou L."/>
            <person name="Zhou L."/>
            <person name="Ni X."/>
            <person name="Tian J."/>
            <person name="Zhou Y."/>
            <person name="Sheng Y."/>
            <person name="Liu T."/>
            <person name="Pan Y."/>
            <person name="Xia L."/>
            <person name="Li J."/>
            <person name="Zhao F."/>
            <person name="Cao W."/>
        </authorList>
    </citation>
    <scope>NUCLEOTIDE SEQUENCE</scope>
    <source>
        <strain evidence="1">Rmic-2018</strain>
        <tissue evidence="1">Larvae</tissue>
    </source>
</reference>
<keyword evidence="2" id="KW-1185">Reference proteome</keyword>
<accession>A0A9J6D9U8</accession>
<evidence type="ECO:0000313" key="2">
    <source>
        <dbReference type="Proteomes" id="UP000821866"/>
    </source>
</evidence>
<gene>
    <name evidence="1" type="ORF">HPB51_011370</name>
</gene>
<dbReference type="Proteomes" id="UP000821866">
    <property type="component" value="Chromosome 8"/>
</dbReference>
<dbReference type="AlphaFoldDB" id="A0A9J6D9U8"/>
<sequence>MTGSNEGGLLTLKLSHHKENNGVSSAPGIVYFRRRFQTVLDTVFCVRALVNLVGSRKFKPVVTPMKRLEQRGLPFDELASSANLPYVSVDVVRTSLFLRKQRYRFIRRRGVRSRLAKRRVITAPWPDRLRFSRAFTSSVKVTSITSGSPGALSLAPRPLKRSADDMGARRLGGLPRERSRSCNRCRALMFSSVGGETRWHERLGVAFVHAGVRRKSAGRGRVREGAGRLRSNWRTLPFPLVHAADCCQAATAAIASYLRCDNLRRYEFADRGGLVWIVSPLGEFLHPSCVVSARPAAMPAPGTVIAARPGAPSPATLAMGVNAAVSRVQIDCLTATCRPGAPRRRLCPPFAERWCLRCDFRPLSDVRTSLQQPGPRLHSRPSSSTLSPLCFSITSFHRNEGLVYTHLGEVSVIIHSPLRLVTAKE</sequence>
<dbReference type="EMBL" id="JABSTU010000010">
    <property type="protein sequence ID" value="KAH8018738.1"/>
    <property type="molecule type" value="Genomic_DNA"/>
</dbReference>
<reference evidence="1" key="1">
    <citation type="journal article" date="2020" name="Cell">
        <title>Large-Scale Comparative Analyses of Tick Genomes Elucidate Their Genetic Diversity and Vector Capacities.</title>
        <authorList>
            <consortium name="Tick Genome and Microbiome Consortium (TIGMIC)"/>
            <person name="Jia N."/>
            <person name="Wang J."/>
            <person name="Shi W."/>
            <person name="Du L."/>
            <person name="Sun Y."/>
            <person name="Zhan W."/>
            <person name="Jiang J.F."/>
            <person name="Wang Q."/>
            <person name="Zhang B."/>
            <person name="Ji P."/>
            <person name="Bell-Sakyi L."/>
            <person name="Cui X.M."/>
            <person name="Yuan T.T."/>
            <person name="Jiang B.G."/>
            <person name="Yang W.F."/>
            <person name="Lam T.T."/>
            <person name="Chang Q.C."/>
            <person name="Ding S.J."/>
            <person name="Wang X.J."/>
            <person name="Zhu J.G."/>
            <person name="Ruan X.D."/>
            <person name="Zhao L."/>
            <person name="Wei J.T."/>
            <person name="Ye R.Z."/>
            <person name="Que T.C."/>
            <person name="Du C.H."/>
            <person name="Zhou Y.H."/>
            <person name="Cheng J.X."/>
            <person name="Dai P.F."/>
            <person name="Guo W.B."/>
            <person name="Han X.H."/>
            <person name="Huang E.J."/>
            <person name="Li L.F."/>
            <person name="Wei W."/>
            <person name="Gao Y.C."/>
            <person name="Liu J.Z."/>
            <person name="Shao H.Z."/>
            <person name="Wang X."/>
            <person name="Wang C.C."/>
            <person name="Yang T.C."/>
            <person name="Huo Q.B."/>
            <person name="Li W."/>
            <person name="Chen H.Y."/>
            <person name="Chen S.E."/>
            <person name="Zhou L.G."/>
            <person name="Ni X.B."/>
            <person name="Tian J.H."/>
            <person name="Sheng Y."/>
            <person name="Liu T."/>
            <person name="Pan Y.S."/>
            <person name="Xia L.Y."/>
            <person name="Li J."/>
            <person name="Zhao F."/>
            <person name="Cao W.C."/>
        </authorList>
    </citation>
    <scope>NUCLEOTIDE SEQUENCE</scope>
    <source>
        <strain evidence="1">Rmic-2018</strain>
    </source>
</reference>